<protein>
    <submittedName>
        <fullName evidence="6">Succinylglutamate desuccinylase</fullName>
    </submittedName>
</protein>
<evidence type="ECO:0000256" key="4">
    <source>
        <dbReference type="ARBA" id="ARBA00022833"/>
    </source>
</evidence>
<dbReference type="GO" id="GO:0046872">
    <property type="term" value="F:metal ion binding"/>
    <property type="evidence" value="ECO:0007669"/>
    <property type="project" value="UniProtKB-KW"/>
</dbReference>
<comment type="caution">
    <text evidence="6">The sequence shown here is derived from an EMBL/GenBank/DDBJ whole genome shotgun (WGS) entry which is preliminary data.</text>
</comment>
<evidence type="ECO:0000313" key="6">
    <source>
        <dbReference type="EMBL" id="RVT87591.1"/>
    </source>
</evidence>
<dbReference type="PANTHER" id="PTHR37326:SF1">
    <property type="entry name" value="BLL3975 PROTEIN"/>
    <property type="match status" value="1"/>
</dbReference>
<dbReference type="Proteomes" id="UP000288587">
    <property type="component" value="Unassembled WGS sequence"/>
</dbReference>
<organism evidence="6 7">
    <name type="scientific">Inhella crocodyli</name>
    <dbReference type="NCBI Taxonomy" id="2499851"/>
    <lineage>
        <taxon>Bacteria</taxon>
        <taxon>Pseudomonadati</taxon>
        <taxon>Pseudomonadota</taxon>
        <taxon>Betaproteobacteria</taxon>
        <taxon>Burkholderiales</taxon>
        <taxon>Sphaerotilaceae</taxon>
        <taxon>Inhella</taxon>
    </lineage>
</organism>
<keyword evidence="7" id="KW-1185">Reference proteome</keyword>
<dbReference type="EMBL" id="SACM01000001">
    <property type="protein sequence ID" value="RVT87591.1"/>
    <property type="molecule type" value="Genomic_DNA"/>
</dbReference>
<accession>A0A3S2UXQ7</accession>
<dbReference type="InterPro" id="IPR053138">
    <property type="entry name" value="N-alpha-Ac-DABA_deacetylase"/>
</dbReference>
<dbReference type="InterPro" id="IPR055438">
    <property type="entry name" value="AstE_AspA_cat"/>
</dbReference>
<reference evidence="6 7" key="1">
    <citation type="submission" date="2019-01" db="EMBL/GenBank/DDBJ databases">
        <authorList>
            <person name="Chen W.-M."/>
        </authorList>
    </citation>
    <scope>NUCLEOTIDE SEQUENCE [LARGE SCALE GENOMIC DNA]</scope>
    <source>
        <strain evidence="6 7">CCP-18</strain>
    </source>
</reference>
<dbReference type="GO" id="GO:0016788">
    <property type="term" value="F:hydrolase activity, acting on ester bonds"/>
    <property type="evidence" value="ECO:0007669"/>
    <property type="project" value="InterPro"/>
</dbReference>
<evidence type="ECO:0000313" key="7">
    <source>
        <dbReference type="Proteomes" id="UP000288587"/>
    </source>
</evidence>
<keyword evidence="2" id="KW-0479">Metal-binding</keyword>
<evidence type="ECO:0000259" key="5">
    <source>
        <dbReference type="Pfam" id="PF24827"/>
    </source>
</evidence>
<dbReference type="Pfam" id="PF24827">
    <property type="entry name" value="AstE_AspA_cat"/>
    <property type="match status" value="1"/>
</dbReference>
<name>A0A3S2UXQ7_9BURK</name>
<feature type="domain" description="Succinylglutamate desuccinylase/Aspartoacylase catalytic" evidence="5">
    <location>
        <begin position="14"/>
        <end position="113"/>
    </location>
</feature>
<dbReference type="AlphaFoldDB" id="A0A3S2UXQ7"/>
<keyword evidence="4" id="KW-0862">Zinc</keyword>
<evidence type="ECO:0000256" key="3">
    <source>
        <dbReference type="ARBA" id="ARBA00022801"/>
    </source>
</evidence>
<dbReference type="RefSeq" id="WP_127679909.1">
    <property type="nucleotide sequence ID" value="NZ_SACM01000001.1"/>
</dbReference>
<evidence type="ECO:0000256" key="2">
    <source>
        <dbReference type="ARBA" id="ARBA00022723"/>
    </source>
</evidence>
<evidence type="ECO:0000256" key="1">
    <source>
        <dbReference type="ARBA" id="ARBA00001947"/>
    </source>
</evidence>
<dbReference type="OrthoDB" id="9774976at2"/>
<proteinExistence type="predicted"/>
<gene>
    <name evidence="6" type="ORF">EOD73_00760</name>
</gene>
<sequence>MHSFQRIQFSAVQPGPRLLVTGAVHGNEVCGTQAIRRLVAEFERDERRLLRGLVTFVPITNPLAYQKQQRNGDRNLNRRLQPTHAPQEFEDHIANWLCPLMAEHQVLLDLHSFQAQGQPFVMVGPLDNEGPLQPFTQSTQELAWAKVLGVQRGVDGWLDTYANGVAQRRARIKGAAVGSAVDVDESYGVGTTEWMRRTGGMALTLECGQHEDPAGPEVAYRAIVNTLVHFGLIEGEVPPVQSMAGLRLHHVEDKQHVDDAFVQPWTSFDRLQPGQLIGHRASGESVHAPDGDWRGCIVFPNAKAQAGNEWFYLAREIDRFR</sequence>
<dbReference type="PANTHER" id="PTHR37326">
    <property type="entry name" value="BLL3975 PROTEIN"/>
    <property type="match status" value="1"/>
</dbReference>
<comment type="cofactor">
    <cofactor evidence="1">
        <name>Zn(2+)</name>
        <dbReference type="ChEBI" id="CHEBI:29105"/>
    </cofactor>
</comment>
<dbReference type="SUPFAM" id="SSF53187">
    <property type="entry name" value="Zn-dependent exopeptidases"/>
    <property type="match status" value="1"/>
</dbReference>
<keyword evidence="3" id="KW-0378">Hydrolase</keyword>
<dbReference type="Gene3D" id="3.40.630.10">
    <property type="entry name" value="Zn peptidases"/>
    <property type="match status" value="1"/>
</dbReference>